<dbReference type="Proteomes" id="UP000574390">
    <property type="component" value="Unassembled WGS sequence"/>
</dbReference>
<feature type="non-terminal residue" evidence="2">
    <location>
        <position position="226"/>
    </location>
</feature>
<reference evidence="2 3" key="1">
    <citation type="submission" date="2020-04" db="EMBL/GenBank/DDBJ databases">
        <title>Perkinsus olseni comparative genomics.</title>
        <authorList>
            <person name="Bogema D.R."/>
        </authorList>
    </citation>
    <scope>NUCLEOTIDE SEQUENCE [LARGE SCALE GENOMIC DNA]</scope>
    <source>
        <strain evidence="2">ATCC PRA-205</strain>
    </source>
</reference>
<protein>
    <submittedName>
        <fullName evidence="2">Uncharacterized protein</fullName>
    </submittedName>
</protein>
<name>A0A7J6R9Y7_PEROL</name>
<gene>
    <name evidence="2" type="ORF">FOZ62_004319</name>
</gene>
<evidence type="ECO:0000313" key="3">
    <source>
        <dbReference type="Proteomes" id="UP000574390"/>
    </source>
</evidence>
<proteinExistence type="predicted"/>
<sequence length="226" mass="25500">PIPTIDCEDACEMAAVLTTYNSWLTRCRGVTPLVSSVVLELGPGLVGLVGKALLDACSTWMFLLHFSGTMWDWDIVFDQKCQINGCRIYSRMSRDEETRRRAEAYEIDKTVAYFKALAEMNITTEEDEEGDEKAQAEKGQLDDFIEGVSEYRGRGESSHVFAGDNVGESGLRRRRSSIAKAAAQQFRRRWNLGDESGVKSNRPSFRRIDEVSGEEDDEMRVITFSD</sequence>
<dbReference type="AlphaFoldDB" id="A0A7J6R9Y7"/>
<organism evidence="2 3">
    <name type="scientific">Perkinsus olseni</name>
    <name type="common">Perkinsus atlanticus</name>
    <dbReference type="NCBI Taxonomy" id="32597"/>
    <lineage>
        <taxon>Eukaryota</taxon>
        <taxon>Sar</taxon>
        <taxon>Alveolata</taxon>
        <taxon>Perkinsozoa</taxon>
        <taxon>Perkinsea</taxon>
        <taxon>Perkinsida</taxon>
        <taxon>Perkinsidae</taxon>
        <taxon>Perkinsus</taxon>
    </lineage>
</organism>
<evidence type="ECO:0000256" key="1">
    <source>
        <dbReference type="SAM" id="MobiDB-lite"/>
    </source>
</evidence>
<comment type="caution">
    <text evidence="2">The sequence shown here is derived from an EMBL/GenBank/DDBJ whole genome shotgun (WGS) entry which is preliminary data.</text>
</comment>
<accession>A0A7J6R9Y7</accession>
<feature type="region of interest" description="Disordered" evidence="1">
    <location>
        <begin position="192"/>
        <end position="226"/>
    </location>
</feature>
<evidence type="ECO:0000313" key="2">
    <source>
        <dbReference type="EMBL" id="KAF4717464.1"/>
    </source>
</evidence>
<dbReference type="EMBL" id="JABANM010023700">
    <property type="protein sequence ID" value="KAF4717464.1"/>
    <property type="molecule type" value="Genomic_DNA"/>
</dbReference>